<dbReference type="AlphaFoldDB" id="A0A5E4GL78"/>
<dbReference type="EMBL" id="CABIKO010000957">
    <property type="protein sequence ID" value="VVA40318.1"/>
    <property type="molecule type" value="Genomic_DNA"/>
</dbReference>
<dbReference type="EMBL" id="CABIKO010000014">
    <property type="protein sequence ID" value="VVA15319.1"/>
    <property type="molecule type" value="Genomic_DNA"/>
</dbReference>
<sequence length="55" mass="6240">METIQQMQDRSPANLRYGVRLLTMATLQQSLSRQLPPTWIVEGTLNSKLDFGSFA</sequence>
<reference evidence="2" key="1">
    <citation type="submission" date="2019-07" db="EMBL/GenBank/DDBJ databases">
        <authorList>
            <person name="Alioto T."/>
            <person name="Alioto T."/>
            <person name="Gomez Garrido J."/>
        </authorList>
    </citation>
    <scope>NUCLEOTIDE SEQUENCE [LARGE SCALE GENOMIC DNA]</scope>
</reference>
<accession>A0A5E4GL78</accession>
<dbReference type="Gramene" id="VVA15319">
    <property type="protein sequence ID" value="VVA15319"/>
    <property type="gene ID" value="Prudul26B020409"/>
</dbReference>
<protein>
    <submittedName>
        <fullName evidence="2">Uncharacterized protein</fullName>
    </submittedName>
</protein>
<dbReference type="Gramene" id="VVA40318">
    <property type="protein sequence ID" value="VVA40318"/>
    <property type="gene ID" value="Prudul26B008357"/>
</dbReference>
<evidence type="ECO:0000313" key="2">
    <source>
        <dbReference type="EMBL" id="VVA40318.1"/>
    </source>
</evidence>
<organism evidence="2 3">
    <name type="scientific">Prunus dulcis</name>
    <name type="common">Almond</name>
    <name type="synonym">Amygdalus dulcis</name>
    <dbReference type="NCBI Taxonomy" id="3755"/>
    <lineage>
        <taxon>Eukaryota</taxon>
        <taxon>Viridiplantae</taxon>
        <taxon>Streptophyta</taxon>
        <taxon>Embryophyta</taxon>
        <taxon>Tracheophyta</taxon>
        <taxon>Spermatophyta</taxon>
        <taxon>Magnoliopsida</taxon>
        <taxon>eudicotyledons</taxon>
        <taxon>Gunneridae</taxon>
        <taxon>Pentapetalae</taxon>
        <taxon>rosids</taxon>
        <taxon>fabids</taxon>
        <taxon>Rosales</taxon>
        <taxon>Rosaceae</taxon>
        <taxon>Amygdaloideae</taxon>
        <taxon>Amygdaleae</taxon>
        <taxon>Prunus</taxon>
    </lineage>
</organism>
<reference evidence="3" key="2">
    <citation type="journal article" date="2020" name="Plant J.">
        <title>Transposons played a major role in the diversification between the closely related almond and peach genomes: results from the almond genome sequence.</title>
        <authorList>
            <person name="Alioto T."/>
            <person name="Alexiou K.G."/>
            <person name="Bardil A."/>
            <person name="Barteri F."/>
            <person name="Castanera R."/>
            <person name="Cruz F."/>
            <person name="Dhingra A."/>
            <person name="Duval H."/>
            <person name="Fernandez I Marti A."/>
            <person name="Frias L."/>
            <person name="Galan B."/>
            <person name="Garcia J.L."/>
            <person name="Howad W."/>
            <person name="Gomez-Garrido J."/>
            <person name="Gut M."/>
            <person name="Julca I."/>
            <person name="Morata J."/>
            <person name="Puigdomenech P."/>
            <person name="Ribeca P."/>
            <person name="Rubio Cabetas M.J."/>
            <person name="Vlasova A."/>
            <person name="Wirthensohn M."/>
            <person name="Garcia-Mas J."/>
            <person name="Gabaldon T."/>
            <person name="Casacuberta J.M."/>
            <person name="Arus P."/>
        </authorList>
    </citation>
    <scope>NUCLEOTIDE SEQUENCE [LARGE SCALE GENOMIC DNA]</scope>
    <source>
        <strain evidence="3">cv. Texas</strain>
    </source>
</reference>
<gene>
    <name evidence="2" type="ORF">ALMOND_2B008357</name>
    <name evidence="1" type="ORF">ALMOND_2B020409</name>
</gene>
<evidence type="ECO:0000313" key="3">
    <source>
        <dbReference type="Proteomes" id="UP000327085"/>
    </source>
</evidence>
<name>A0A5E4GL78_PRUDU</name>
<dbReference type="InParanoid" id="A0A5E4GL78"/>
<evidence type="ECO:0000313" key="1">
    <source>
        <dbReference type="EMBL" id="VVA15319.1"/>
    </source>
</evidence>
<proteinExistence type="predicted"/>
<dbReference type="Proteomes" id="UP000327085">
    <property type="component" value="Chromosome 7"/>
</dbReference>